<evidence type="ECO:0000256" key="2">
    <source>
        <dbReference type="ARBA" id="ARBA00022723"/>
    </source>
</evidence>
<dbReference type="Proteomes" id="UP000231143">
    <property type="component" value="Unassembled WGS sequence"/>
</dbReference>
<dbReference type="GO" id="GO:0003677">
    <property type="term" value="F:DNA binding"/>
    <property type="evidence" value="ECO:0007669"/>
    <property type="project" value="InterPro"/>
</dbReference>
<dbReference type="GO" id="GO:0008311">
    <property type="term" value="F:double-stranded DNA 3'-5' DNA exonuclease activity"/>
    <property type="evidence" value="ECO:0007669"/>
    <property type="project" value="TreeGrafter"/>
</dbReference>
<evidence type="ECO:0000256" key="6">
    <source>
        <dbReference type="PIRSR" id="PIRSR604808-2"/>
    </source>
</evidence>
<evidence type="ECO:0000313" key="10">
    <source>
        <dbReference type="Proteomes" id="UP000231143"/>
    </source>
</evidence>
<feature type="binding site" evidence="6">
    <location>
        <position position="250"/>
    </location>
    <ligand>
        <name>Mg(2+)</name>
        <dbReference type="ChEBI" id="CHEBI:18420"/>
        <label>1</label>
    </ligand>
</feature>
<keyword evidence="4 6" id="KW-0460">Magnesium</keyword>
<keyword evidence="6" id="KW-0464">Manganese</keyword>
<dbReference type="GO" id="GO:0006284">
    <property type="term" value="P:base-excision repair"/>
    <property type="evidence" value="ECO:0007669"/>
    <property type="project" value="TreeGrafter"/>
</dbReference>
<dbReference type="InterPro" id="IPR004808">
    <property type="entry name" value="AP_endonuc_1"/>
</dbReference>
<evidence type="ECO:0000256" key="5">
    <source>
        <dbReference type="PIRSR" id="PIRSR604808-1"/>
    </source>
</evidence>
<dbReference type="NCBIfam" id="TIGR00633">
    <property type="entry name" value="xth"/>
    <property type="match status" value="1"/>
</dbReference>
<dbReference type="PROSITE" id="PS51435">
    <property type="entry name" value="AP_NUCLEASE_F1_4"/>
    <property type="match status" value="1"/>
</dbReference>
<feature type="site" description="Important for catalytic activity" evidence="7">
    <location>
        <position position="224"/>
    </location>
</feature>
<dbReference type="InterPro" id="IPR020847">
    <property type="entry name" value="AP_endonuclease_F1_BS"/>
</dbReference>
<sequence length="259" mass="29960">MSKEIKIIGWNVNGIRAVHRKGNWSWFESIQPDIFCVQETKASPEQLPEEVKNPDGYHSYFSSSQIRKGYSGVAVYSRIEPLEWREGIGVEKFDEQGRVLTLHFEKFILINVYVPNGNSQTAPLDFKLEFYEELLNYMNKLRSQSPIIMTGDINVAHEEIDLARPKENEKNVGFLPEERAWIDAYIQAGYVDTFRDMNPNKAGAYSYWDLKSGARERNVGWRIDYFFASQEIMPKIKKSEILSDVYGSDHCPISITIEI</sequence>
<keyword evidence="3" id="KW-0378">Hydrolase</keyword>
<reference evidence="9 10" key="1">
    <citation type="submission" date="2017-09" db="EMBL/GenBank/DDBJ databases">
        <title>Depth-based differentiation of microbial function through sediment-hosted aquifers and enrichment of novel symbionts in the deep terrestrial subsurface.</title>
        <authorList>
            <person name="Probst A.J."/>
            <person name="Ladd B."/>
            <person name="Jarett J.K."/>
            <person name="Geller-Mcgrath D.E."/>
            <person name="Sieber C.M."/>
            <person name="Emerson J.B."/>
            <person name="Anantharaman K."/>
            <person name="Thomas B.C."/>
            <person name="Malmstrom R."/>
            <person name="Stieglmeier M."/>
            <person name="Klingl A."/>
            <person name="Woyke T."/>
            <person name="Ryan C.M."/>
            <person name="Banfield J.F."/>
        </authorList>
    </citation>
    <scope>NUCLEOTIDE SEQUENCE [LARGE SCALE GENOMIC DNA]</scope>
    <source>
        <strain evidence="9">CG22_combo_CG10-13_8_21_14_all_36_13</strain>
    </source>
</reference>
<comment type="caution">
    <text evidence="9">The sequence shown here is derived from an EMBL/GenBank/DDBJ whole genome shotgun (WGS) entry which is preliminary data.</text>
</comment>
<proteinExistence type="inferred from homology"/>
<dbReference type="PROSITE" id="PS00726">
    <property type="entry name" value="AP_NUCLEASE_F1_1"/>
    <property type="match status" value="1"/>
</dbReference>
<gene>
    <name evidence="9" type="primary">xth</name>
    <name evidence="9" type="ORF">COW81_02985</name>
</gene>
<feature type="active site" evidence="5">
    <location>
        <position position="113"/>
    </location>
</feature>
<evidence type="ECO:0000256" key="7">
    <source>
        <dbReference type="PIRSR" id="PIRSR604808-3"/>
    </source>
</evidence>
<protein>
    <submittedName>
        <fullName evidence="9">Exodeoxyribonuclease III</fullName>
    </submittedName>
</protein>
<evidence type="ECO:0000256" key="1">
    <source>
        <dbReference type="ARBA" id="ARBA00007092"/>
    </source>
</evidence>
<dbReference type="FunFam" id="3.60.10.10:FF:000026">
    <property type="entry name" value="Exodeoxyribonuclease III"/>
    <property type="match status" value="1"/>
</dbReference>
<accession>A0A2H0DXM9</accession>
<dbReference type="AlphaFoldDB" id="A0A2H0DXM9"/>
<evidence type="ECO:0000256" key="4">
    <source>
        <dbReference type="ARBA" id="ARBA00022842"/>
    </source>
</evidence>
<dbReference type="InterPro" id="IPR036691">
    <property type="entry name" value="Endo/exonu/phosph_ase_sf"/>
</dbReference>
<evidence type="ECO:0000256" key="3">
    <source>
        <dbReference type="ARBA" id="ARBA00022801"/>
    </source>
</evidence>
<feature type="binding site" evidence="6">
    <location>
        <position position="249"/>
    </location>
    <ligand>
        <name>Mg(2+)</name>
        <dbReference type="ChEBI" id="CHEBI:18420"/>
        <label>1</label>
    </ligand>
</feature>
<evidence type="ECO:0000259" key="8">
    <source>
        <dbReference type="Pfam" id="PF03372"/>
    </source>
</evidence>
<name>A0A2H0DXM9_9BACT</name>
<feature type="domain" description="Endonuclease/exonuclease/phosphatase" evidence="8">
    <location>
        <begin position="10"/>
        <end position="250"/>
    </location>
</feature>
<comment type="similarity">
    <text evidence="1">Belongs to the DNA repair enzymes AP/ExoA family.</text>
</comment>
<dbReference type="GO" id="GO:0003906">
    <property type="term" value="F:DNA-(apurinic or apyrimidinic site) endonuclease activity"/>
    <property type="evidence" value="ECO:0007669"/>
    <property type="project" value="TreeGrafter"/>
</dbReference>
<comment type="cofactor">
    <cofactor evidence="6">
        <name>Mg(2+)</name>
        <dbReference type="ChEBI" id="CHEBI:18420"/>
    </cofactor>
    <cofactor evidence="6">
        <name>Mn(2+)</name>
        <dbReference type="ChEBI" id="CHEBI:29035"/>
    </cofactor>
    <text evidence="6">Probably binds two magnesium or manganese ions per subunit.</text>
</comment>
<evidence type="ECO:0000313" key="9">
    <source>
        <dbReference type="EMBL" id="PIP86932.1"/>
    </source>
</evidence>
<dbReference type="NCBIfam" id="TIGR00195">
    <property type="entry name" value="exoDNase_III"/>
    <property type="match status" value="1"/>
</dbReference>
<dbReference type="InterPro" id="IPR005135">
    <property type="entry name" value="Endo/exonuclease/phosphatase"/>
</dbReference>
<dbReference type="PANTHER" id="PTHR22748:SF6">
    <property type="entry name" value="DNA-(APURINIC OR APYRIMIDINIC SITE) ENDONUCLEASE"/>
    <property type="match status" value="1"/>
</dbReference>
<feature type="active site" description="Proton donor/acceptor" evidence="5">
    <location>
        <position position="152"/>
    </location>
</feature>
<organism evidence="9 10">
    <name type="scientific">Candidatus Campbellbacteria bacterium CG22_combo_CG10-13_8_21_14_all_36_13</name>
    <dbReference type="NCBI Taxonomy" id="1974529"/>
    <lineage>
        <taxon>Bacteria</taxon>
        <taxon>Candidatus Campbelliibacteriota</taxon>
    </lineage>
</organism>
<dbReference type="SUPFAM" id="SSF56219">
    <property type="entry name" value="DNase I-like"/>
    <property type="match status" value="1"/>
</dbReference>
<feature type="active site" description="Proton acceptor" evidence="5">
    <location>
        <position position="250"/>
    </location>
</feature>
<dbReference type="PANTHER" id="PTHR22748">
    <property type="entry name" value="AP ENDONUCLEASE"/>
    <property type="match status" value="1"/>
</dbReference>
<feature type="binding site" evidence="6">
    <location>
        <position position="39"/>
    </location>
    <ligand>
        <name>Mg(2+)</name>
        <dbReference type="ChEBI" id="CHEBI:18420"/>
        <label>1</label>
    </ligand>
</feature>
<keyword evidence="2 6" id="KW-0479">Metal-binding</keyword>
<dbReference type="Gene3D" id="3.60.10.10">
    <property type="entry name" value="Endonuclease/exonuclease/phosphatase"/>
    <property type="match status" value="1"/>
</dbReference>
<dbReference type="GO" id="GO:0046872">
    <property type="term" value="F:metal ion binding"/>
    <property type="evidence" value="ECO:0007669"/>
    <property type="project" value="UniProtKB-KW"/>
</dbReference>
<feature type="site" description="Transition state stabilizer" evidence="7">
    <location>
        <position position="154"/>
    </location>
</feature>
<feature type="binding site" evidence="6">
    <location>
        <position position="152"/>
    </location>
    <ligand>
        <name>Mg(2+)</name>
        <dbReference type="ChEBI" id="CHEBI:18420"/>
        <label>1</label>
    </ligand>
</feature>
<dbReference type="Pfam" id="PF03372">
    <property type="entry name" value="Exo_endo_phos"/>
    <property type="match status" value="1"/>
</dbReference>
<dbReference type="EMBL" id="PCTT01000039">
    <property type="protein sequence ID" value="PIP86932.1"/>
    <property type="molecule type" value="Genomic_DNA"/>
</dbReference>
<feature type="binding site" evidence="6">
    <location>
        <position position="154"/>
    </location>
    <ligand>
        <name>Mg(2+)</name>
        <dbReference type="ChEBI" id="CHEBI:18420"/>
        <label>1</label>
    </ligand>
</feature>
<dbReference type="GO" id="GO:0008081">
    <property type="term" value="F:phosphoric diester hydrolase activity"/>
    <property type="evidence" value="ECO:0007669"/>
    <property type="project" value="TreeGrafter"/>
</dbReference>
<feature type="binding site" evidence="6">
    <location>
        <position position="11"/>
    </location>
    <ligand>
        <name>Mg(2+)</name>
        <dbReference type="ChEBI" id="CHEBI:18420"/>
        <label>1</label>
    </ligand>
</feature>
<feature type="site" description="Interaction with DNA substrate" evidence="7">
    <location>
        <position position="250"/>
    </location>
</feature>